<dbReference type="InterPro" id="IPR004360">
    <property type="entry name" value="Glyas_Fos-R_dOase_dom"/>
</dbReference>
<dbReference type="RefSeq" id="WP_149458703.1">
    <property type="nucleotide sequence ID" value="NZ_SCWC02000002.1"/>
</dbReference>
<dbReference type="PANTHER" id="PTHR36110">
    <property type="entry name" value="RING-CLEAVING DIOXYGENASE MHQE-RELATED"/>
    <property type="match status" value="1"/>
</dbReference>
<sequence length="287" mass="31566">MNLSGIHHVTVETADIERCHDFYHGILGMTLVKKPINFNNTTSHRLSFGDAKGSPGTLLNFISAEEQDYREGTNGIYAYSLRVPTDRSLYYFKLRFDEHSIKYDGVIQLNGRHALPFYDMDDRLVYLVSDENNIGIPYGTPHIDSPVDSIHQIVGLGPVLLRVEHTLPTASVLKQLLGMDRTTEYKHQSSAQLVQAFSMAEGGNGGEVHILQSSGLTGQSGVHHAAFRAADEDTLKQVLTVLESANVPNSGIVDDNYFKSLYFNDLSGILFGIATDSPGIDGHAESL</sequence>
<comment type="caution">
    <text evidence="2">The sequence shown here is derived from an EMBL/GenBank/DDBJ whole genome shotgun (WGS) entry which is preliminary data.</text>
</comment>
<dbReference type="Gene3D" id="3.10.180.10">
    <property type="entry name" value="2,3-Dihydroxybiphenyl 1,2-Dioxygenase, domain 1"/>
    <property type="match status" value="2"/>
</dbReference>
<dbReference type="EMBL" id="SCWC02000002">
    <property type="protein sequence ID" value="KAA1040239.1"/>
    <property type="molecule type" value="Genomic_DNA"/>
</dbReference>
<dbReference type="InterPro" id="IPR037523">
    <property type="entry name" value="VOC_core"/>
</dbReference>
<dbReference type="Proteomes" id="UP000295735">
    <property type="component" value="Unassembled WGS sequence"/>
</dbReference>
<feature type="domain" description="VOC" evidence="1">
    <location>
        <begin position="155"/>
        <end position="276"/>
    </location>
</feature>
<dbReference type="GO" id="GO:0051213">
    <property type="term" value="F:dioxygenase activity"/>
    <property type="evidence" value="ECO:0007669"/>
    <property type="project" value="UniProtKB-KW"/>
</dbReference>
<proteinExistence type="predicted"/>
<keyword evidence="2" id="KW-0560">Oxidoreductase</keyword>
<dbReference type="PANTHER" id="PTHR36110:SF4">
    <property type="entry name" value="RING-CLEAVING DIOXYGENASE MHQA-RELATED"/>
    <property type="match status" value="1"/>
</dbReference>
<dbReference type="PROSITE" id="PS51819">
    <property type="entry name" value="VOC"/>
    <property type="match status" value="2"/>
</dbReference>
<keyword evidence="2" id="KW-0223">Dioxygenase</keyword>
<organism evidence="2 3">
    <name type="scientific">Macrococcus equipercicus</name>
    <dbReference type="NCBI Taxonomy" id="69967"/>
    <lineage>
        <taxon>Bacteria</taxon>
        <taxon>Bacillati</taxon>
        <taxon>Bacillota</taxon>
        <taxon>Bacilli</taxon>
        <taxon>Bacillales</taxon>
        <taxon>Staphylococcaceae</taxon>
        <taxon>Macrococcus</taxon>
    </lineage>
</organism>
<dbReference type="SUPFAM" id="SSF54593">
    <property type="entry name" value="Glyoxalase/Bleomycin resistance protein/Dihydroxybiphenyl dioxygenase"/>
    <property type="match status" value="1"/>
</dbReference>
<evidence type="ECO:0000313" key="2">
    <source>
        <dbReference type="EMBL" id="KAA1040239.1"/>
    </source>
</evidence>
<reference evidence="2 3" key="1">
    <citation type="submission" date="2019-09" db="EMBL/GenBank/DDBJ databases">
        <authorList>
            <person name="Mazhar S."/>
            <person name="Altermann E."/>
            <person name="Hill C."/>
            <person name="Mcauliffe O."/>
        </authorList>
    </citation>
    <scope>NUCLEOTIDE SEQUENCE [LARGE SCALE GENOMIC DNA]</scope>
    <source>
        <strain evidence="2 3">ATCC 51831</strain>
    </source>
</reference>
<dbReference type="InterPro" id="IPR052537">
    <property type="entry name" value="Extradiol_RC_dioxygenase"/>
</dbReference>
<gene>
    <name evidence="2" type="ORF">ERX35_004410</name>
</gene>
<protein>
    <submittedName>
        <fullName evidence="2">Ring-cleaving dioxygenase</fullName>
    </submittedName>
</protein>
<name>A0ABQ6RAB2_9STAP</name>
<dbReference type="InterPro" id="IPR029068">
    <property type="entry name" value="Glyas_Bleomycin-R_OHBP_Dase"/>
</dbReference>
<accession>A0ABQ6RAB2</accession>
<feature type="domain" description="VOC" evidence="1">
    <location>
        <begin position="5"/>
        <end position="130"/>
    </location>
</feature>
<evidence type="ECO:0000313" key="3">
    <source>
        <dbReference type="Proteomes" id="UP000295735"/>
    </source>
</evidence>
<dbReference type="Pfam" id="PF00903">
    <property type="entry name" value="Glyoxalase"/>
    <property type="match status" value="1"/>
</dbReference>
<keyword evidence="3" id="KW-1185">Reference proteome</keyword>
<evidence type="ECO:0000259" key="1">
    <source>
        <dbReference type="PROSITE" id="PS51819"/>
    </source>
</evidence>